<protein>
    <recommendedName>
        <fullName evidence="2">Peptidase C1A papain C-terminal domain-containing protein</fullName>
    </recommendedName>
</protein>
<dbReference type="EMBL" id="CAJJDN010000010">
    <property type="protein sequence ID" value="CAD8056079.1"/>
    <property type="molecule type" value="Genomic_DNA"/>
</dbReference>
<evidence type="ECO:0000313" key="4">
    <source>
        <dbReference type="Proteomes" id="UP000692954"/>
    </source>
</evidence>
<dbReference type="OrthoDB" id="640249at2759"/>
<comment type="caution">
    <text evidence="3">The sequence shown here is derived from an EMBL/GenBank/DDBJ whole genome shotgun (WGS) entry which is preliminary data.</text>
</comment>
<sequence length="112" mass="13212">MNFEPSYDFMYYESGIYHSVAEHDWSTQDRPEWEKVDHSVLCYGWGEENGVKFWLLQNSWGSQWGENGNFRMKRGVDESAIESMAEAADPVIYSRSNSEFIELNKESNLRRK</sequence>
<dbReference type="InterPro" id="IPR000668">
    <property type="entry name" value="Peptidase_C1A_C"/>
</dbReference>
<dbReference type="InterPro" id="IPR013128">
    <property type="entry name" value="Peptidase_C1A"/>
</dbReference>
<feature type="domain" description="Peptidase C1A papain C-terminal" evidence="2">
    <location>
        <begin position="7"/>
        <end position="86"/>
    </location>
</feature>
<keyword evidence="4" id="KW-1185">Reference proteome</keyword>
<dbReference type="GO" id="GO:0006508">
    <property type="term" value="P:proteolysis"/>
    <property type="evidence" value="ECO:0007669"/>
    <property type="project" value="InterPro"/>
</dbReference>
<dbReference type="Pfam" id="PF00112">
    <property type="entry name" value="Peptidase_C1"/>
    <property type="match status" value="1"/>
</dbReference>
<gene>
    <name evidence="3" type="ORF">PSON_ATCC_30995.1.T0100054</name>
</gene>
<evidence type="ECO:0000259" key="2">
    <source>
        <dbReference type="Pfam" id="PF00112"/>
    </source>
</evidence>
<keyword evidence="1" id="KW-0865">Zymogen</keyword>
<dbReference type="AlphaFoldDB" id="A0A8S1KM14"/>
<dbReference type="Proteomes" id="UP000692954">
    <property type="component" value="Unassembled WGS sequence"/>
</dbReference>
<name>A0A8S1KM14_9CILI</name>
<evidence type="ECO:0000256" key="1">
    <source>
        <dbReference type="ARBA" id="ARBA00023145"/>
    </source>
</evidence>
<dbReference type="GO" id="GO:0008234">
    <property type="term" value="F:cysteine-type peptidase activity"/>
    <property type="evidence" value="ECO:0007669"/>
    <property type="project" value="InterPro"/>
</dbReference>
<evidence type="ECO:0000313" key="3">
    <source>
        <dbReference type="EMBL" id="CAD8056079.1"/>
    </source>
</evidence>
<proteinExistence type="predicted"/>
<organism evidence="3 4">
    <name type="scientific">Paramecium sonneborni</name>
    <dbReference type="NCBI Taxonomy" id="65129"/>
    <lineage>
        <taxon>Eukaryota</taxon>
        <taxon>Sar</taxon>
        <taxon>Alveolata</taxon>
        <taxon>Ciliophora</taxon>
        <taxon>Intramacronucleata</taxon>
        <taxon>Oligohymenophorea</taxon>
        <taxon>Peniculida</taxon>
        <taxon>Parameciidae</taxon>
        <taxon>Paramecium</taxon>
    </lineage>
</organism>
<accession>A0A8S1KM14</accession>
<dbReference type="PANTHER" id="PTHR12411">
    <property type="entry name" value="CYSTEINE PROTEASE FAMILY C1-RELATED"/>
    <property type="match status" value="1"/>
</dbReference>
<reference evidence="3" key="1">
    <citation type="submission" date="2021-01" db="EMBL/GenBank/DDBJ databases">
        <authorList>
            <consortium name="Genoscope - CEA"/>
            <person name="William W."/>
        </authorList>
    </citation>
    <scope>NUCLEOTIDE SEQUENCE</scope>
</reference>